<evidence type="ECO:0000313" key="4">
    <source>
        <dbReference type="EMBL" id="HGG01555.1"/>
    </source>
</evidence>
<proteinExistence type="inferred from homology"/>
<dbReference type="InterPro" id="IPR005224">
    <property type="entry name" value="SfsA"/>
</dbReference>
<sequence length="241" mass="26761">MHLYHYPPLFPGILIKRYKRFLADIELETGEQITAHCANPGQMRGLSDPGIAVMVSRSDKPNRKLPYSLEIVRPQDNPGIWVGVNTNLPNQVIKIALEQRIFPELGDYTTIRPEVAYGQNLNSRVDFCLTGADGKVIYLEVKNVTWAVGRMALFPDAVTTRGQKHLQELAALVENNQARAVALYFINRSDCDGFAPGDAADAKYGELFRVAMNKGLEVLACRFQVSPTGVDYLGLAPIQLD</sequence>
<dbReference type="Pfam" id="PF17746">
    <property type="entry name" value="SfsA_N"/>
    <property type="match status" value="1"/>
</dbReference>
<name>A0A7C3VTH7_9CYAN</name>
<dbReference type="InterPro" id="IPR040452">
    <property type="entry name" value="SfsA_C"/>
</dbReference>
<dbReference type="Gene3D" id="3.40.1350.60">
    <property type="match status" value="1"/>
</dbReference>
<dbReference type="NCBIfam" id="TIGR00230">
    <property type="entry name" value="sfsA"/>
    <property type="match status" value="1"/>
</dbReference>
<evidence type="ECO:0000259" key="2">
    <source>
        <dbReference type="Pfam" id="PF03749"/>
    </source>
</evidence>
<dbReference type="Gene3D" id="2.40.50.580">
    <property type="match status" value="1"/>
</dbReference>
<organism evidence="4">
    <name type="scientific">Planktothricoides sp. SpSt-374</name>
    <dbReference type="NCBI Taxonomy" id="2282167"/>
    <lineage>
        <taxon>Bacteria</taxon>
        <taxon>Bacillati</taxon>
        <taxon>Cyanobacteriota</taxon>
        <taxon>Cyanophyceae</taxon>
        <taxon>Oscillatoriophycideae</taxon>
        <taxon>Oscillatoriales</taxon>
        <taxon>Oscillatoriaceae</taxon>
        <taxon>Planktothricoides</taxon>
    </lineage>
</organism>
<evidence type="ECO:0000259" key="3">
    <source>
        <dbReference type="Pfam" id="PF17746"/>
    </source>
</evidence>
<dbReference type="CDD" id="cd22359">
    <property type="entry name" value="SfsA-like_bacterial"/>
    <property type="match status" value="1"/>
</dbReference>
<dbReference type="Pfam" id="PF03749">
    <property type="entry name" value="SfsA"/>
    <property type="match status" value="1"/>
</dbReference>
<feature type="domain" description="Sugar fermentation stimulation protein C-terminal" evidence="2">
    <location>
        <begin position="88"/>
        <end position="228"/>
    </location>
</feature>
<evidence type="ECO:0000256" key="1">
    <source>
        <dbReference type="HAMAP-Rule" id="MF_00095"/>
    </source>
</evidence>
<dbReference type="PANTHER" id="PTHR30545:SF2">
    <property type="entry name" value="SUGAR FERMENTATION STIMULATION PROTEIN A"/>
    <property type="match status" value="1"/>
</dbReference>
<dbReference type="InterPro" id="IPR041465">
    <property type="entry name" value="SfsA_N"/>
</dbReference>
<dbReference type="EMBL" id="DSPX01000130">
    <property type="protein sequence ID" value="HGG01555.1"/>
    <property type="molecule type" value="Genomic_DNA"/>
</dbReference>
<gene>
    <name evidence="1 4" type="primary">sfsA</name>
    <name evidence="4" type="ORF">ENR15_13125</name>
</gene>
<protein>
    <recommendedName>
        <fullName evidence="1">Sugar fermentation stimulation protein homolog</fullName>
    </recommendedName>
</protein>
<dbReference type="PANTHER" id="PTHR30545">
    <property type="entry name" value="SUGAR FERMENTATION STIMULATION PROTEIN A"/>
    <property type="match status" value="1"/>
</dbReference>
<dbReference type="AlphaFoldDB" id="A0A7C3VTH7"/>
<dbReference type="GO" id="GO:0003677">
    <property type="term" value="F:DNA binding"/>
    <property type="evidence" value="ECO:0007669"/>
    <property type="project" value="InterPro"/>
</dbReference>
<dbReference type="HAMAP" id="MF_00095">
    <property type="entry name" value="SfsA"/>
    <property type="match status" value="1"/>
</dbReference>
<feature type="domain" description="SfsA N-terminal OB" evidence="3">
    <location>
        <begin position="15"/>
        <end position="84"/>
    </location>
</feature>
<comment type="caution">
    <text evidence="4">The sequence shown here is derived from an EMBL/GenBank/DDBJ whole genome shotgun (WGS) entry which is preliminary data.</text>
</comment>
<comment type="similarity">
    <text evidence="1">Belongs to the SfsA family.</text>
</comment>
<accession>A0A7C3VTH7</accession>
<reference evidence="4" key="1">
    <citation type="journal article" date="2020" name="mSystems">
        <title>Genome- and Community-Level Interaction Insights into Carbon Utilization and Element Cycling Functions of Hydrothermarchaeota in Hydrothermal Sediment.</title>
        <authorList>
            <person name="Zhou Z."/>
            <person name="Liu Y."/>
            <person name="Xu W."/>
            <person name="Pan J."/>
            <person name="Luo Z.H."/>
            <person name="Li M."/>
        </authorList>
    </citation>
    <scope>NUCLEOTIDE SEQUENCE [LARGE SCALE GENOMIC DNA]</scope>
    <source>
        <strain evidence="4">SpSt-374</strain>
    </source>
</reference>